<dbReference type="VEuPathDB" id="FungiDB:BD410DRAFT_800542"/>
<keyword evidence="2" id="KW-1185">Reference proteome</keyword>
<dbReference type="OrthoDB" id="3067373at2759"/>
<dbReference type="Proteomes" id="UP000294933">
    <property type="component" value="Unassembled WGS sequence"/>
</dbReference>
<name>A0A4Y7QHN7_9AGAM</name>
<proteinExistence type="predicted"/>
<evidence type="ECO:0000313" key="1">
    <source>
        <dbReference type="EMBL" id="TDL26761.1"/>
    </source>
</evidence>
<sequence>MSITLTGYGAPYFSLYESAIRLIDRKFQRKVKDGFYEPFRPTYAESYLTLEATNRYFTKKTRPKVSNEGVPLKVPTVVDPKGHLQEAAQKNMMVHLDDNTVKYFIKEDSLIDNERVTRIEEANPTVFRRGQLVQAQLSFSMSSTGGNKSKLAITLRSILLLSEEALIVCNNDKKCIQKAEAATLATKCAVQVHSLKRKVGYDDDEDEGEDIVETRHSFAKLVISDLLAKK</sequence>
<dbReference type="EMBL" id="ML170161">
    <property type="protein sequence ID" value="TDL26761.1"/>
    <property type="molecule type" value="Genomic_DNA"/>
</dbReference>
<accession>A0A4Y7QHN7</accession>
<organism evidence="1 2">
    <name type="scientific">Rickenella mellea</name>
    <dbReference type="NCBI Taxonomy" id="50990"/>
    <lineage>
        <taxon>Eukaryota</taxon>
        <taxon>Fungi</taxon>
        <taxon>Dikarya</taxon>
        <taxon>Basidiomycota</taxon>
        <taxon>Agaricomycotina</taxon>
        <taxon>Agaricomycetes</taxon>
        <taxon>Hymenochaetales</taxon>
        <taxon>Rickenellaceae</taxon>
        <taxon>Rickenella</taxon>
    </lineage>
</organism>
<gene>
    <name evidence="1" type="ORF">BD410DRAFT_800542</name>
</gene>
<dbReference type="AlphaFoldDB" id="A0A4Y7QHN7"/>
<reference evidence="1 2" key="1">
    <citation type="submission" date="2018-06" db="EMBL/GenBank/DDBJ databases">
        <title>A transcriptomic atlas of mushroom development highlights an independent origin of complex multicellularity.</title>
        <authorList>
            <consortium name="DOE Joint Genome Institute"/>
            <person name="Krizsan K."/>
            <person name="Almasi E."/>
            <person name="Merenyi Z."/>
            <person name="Sahu N."/>
            <person name="Viragh M."/>
            <person name="Koszo T."/>
            <person name="Mondo S."/>
            <person name="Kiss B."/>
            <person name="Balint B."/>
            <person name="Kues U."/>
            <person name="Barry K."/>
            <person name="Hegedus J.C."/>
            <person name="Henrissat B."/>
            <person name="Johnson J."/>
            <person name="Lipzen A."/>
            <person name="Ohm R."/>
            <person name="Nagy I."/>
            <person name="Pangilinan J."/>
            <person name="Yan J."/>
            <person name="Xiong Y."/>
            <person name="Grigoriev I.V."/>
            <person name="Hibbett D.S."/>
            <person name="Nagy L.G."/>
        </authorList>
    </citation>
    <scope>NUCLEOTIDE SEQUENCE [LARGE SCALE GENOMIC DNA]</scope>
    <source>
        <strain evidence="1 2">SZMC22713</strain>
    </source>
</reference>
<protein>
    <submittedName>
        <fullName evidence="1">Uncharacterized protein</fullName>
    </submittedName>
</protein>
<evidence type="ECO:0000313" key="2">
    <source>
        <dbReference type="Proteomes" id="UP000294933"/>
    </source>
</evidence>